<evidence type="ECO:0000256" key="6">
    <source>
        <dbReference type="SAM" id="Coils"/>
    </source>
</evidence>
<dbReference type="InterPro" id="IPR036388">
    <property type="entry name" value="WH-like_DNA-bd_sf"/>
</dbReference>
<comment type="similarity">
    <text evidence="1">In the C-terminal section; belongs to the class-I pyridoxal-phosphate-dependent aminotransferase family.</text>
</comment>
<dbReference type="GO" id="GO:0008483">
    <property type="term" value="F:transaminase activity"/>
    <property type="evidence" value="ECO:0007669"/>
    <property type="project" value="UniProtKB-KW"/>
</dbReference>
<dbReference type="PROSITE" id="PS50949">
    <property type="entry name" value="HTH_GNTR"/>
    <property type="match status" value="1"/>
</dbReference>
<keyword evidence="8" id="KW-0032">Aminotransferase</keyword>
<dbReference type="InterPro" id="IPR015421">
    <property type="entry name" value="PyrdxlP-dep_Trfase_major"/>
</dbReference>
<dbReference type="InterPro" id="IPR036390">
    <property type="entry name" value="WH_DNA-bd_sf"/>
</dbReference>
<evidence type="ECO:0000256" key="4">
    <source>
        <dbReference type="ARBA" id="ARBA00023125"/>
    </source>
</evidence>
<proteinExistence type="inferred from homology"/>
<feature type="domain" description="HTH gntR-type" evidence="7">
    <location>
        <begin position="8"/>
        <end position="76"/>
    </location>
</feature>
<dbReference type="Pfam" id="PF00155">
    <property type="entry name" value="Aminotran_1_2"/>
    <property type="match status" value="1"/>
</dbReference>
<keyword evidence="2" id="KW-0663">Pyridoxal phosphate</keyword>
<dbReference type="AlphaFoldDB" id="A0A9E6TVE1"/>
<dbReference type="GO" id="GO:0003700">
    <property type="term" value="F:DNA-binding transcription factor activity"/>
    <property type="evidence" value="ECO:0007669"/>
    <property type="project" value="InterPro"/>
</dbReference>
<dbReference type="PANTHER" id="PTHR46577">
    <property type="entry name" value="HTH-TYPE TRANSCRIPTIONAL REGULATORY PROTEIN GABR"/>
    <property type="match status" value="1"/>
</dbReference>
<dbReference type="GO" id="GO:0030170">
    <property type="term" value="F:pyridoxal phosphate binding"/>
    <property type="evidence" value="ECO:0007669"/>
    <property type="project" value="InterPro"/>
</dbReference>
<dbReference type="Gene3D" id="3.40.640.10">
    <property type="entry name" value="Type I PLP-dependent aspartate aminotransferase-like (Major domain)"/>
    <property type="match status" value="1"/>
</dbReference>
<keyword evidence="4" id="KW-0238">DNA-binding</keyword>
<gene>
    <name evidence="8" type="ORF">HU772_013310</name>
</gene>
<keyword evidence="5" id="KW-0804">Transcription</keyword>
<evidence type="ECO:0000259" key="7">
    <source>
        <dbReference type="PROSITE" id="PS50949"/>
    </source>
</evidence>
<dbReference type="KEGG" id="pxn:HU772_013310"/>
<evidence type="ECO:0000256" key="3">
    <source>
        <dbReference type="ARBA" id="ARBA00023015"/>
    </source>
</evidence>
<dbReference type="InterPro" id="IPR051446">
    <property type="entry name" value="HTH_trans_reg/aminotransferase"/>
</dbReference>
<keyword evidence="8" id="KW-0808">Transferase</keyword>
<dbReference type="EMBL" id="CP077095">
    <property type="protein sequence ID" value="QXI36339.1"/>
    <property type="molecule type" value="Genomic_DNA"/>
</dbReference>
<evidence type="ECO:0000256" key="1">
    <source>
        <dbReference type="ARBA" id="ARBA00005384"/>
    </source>
</evidence>
<dbReference type="SUPFAM" id="SSF46785">
    <property type="entry name" value="Winged helix' DNA-binding domain"/>
    <property type="match status" value="1"/>
</dbReference>
<accession>A0A9E6TVE1</accession>
<dbReference type="RefSeq" id="WP_186662715.1">
    <property type="nucleotide sequence ID" value="NZ_CP077095.1"/>
</dbReference>
<feature type="coiled-coil region" evidence="6">
    <location>
        <begin position="352"/>
        <end position="379"/>
    </location>
</feature>
<reference evidence="8 9" key="1">
    <citation type="journal article" date="2020" name="Microorganisms">
        <title>Reliable Identification of Environmental Pseudomonas Isolates Using the rpoD Gene.</title>
        <authorList>
            <consortium name="The Broad Institute Genome Sequencing Platform"/>
            <person name="Girard L."/>
            <person name="Lood C."/>
            <person name="Rokni-Zadeh H."/>
            <person name="van Noort V."/>
            <person name="Lavigne R."/>
            <person name="De Mot R."/>
        </authorList>
    </citation>
    <scope>NUCLEOTIDE SEQUENCE [LARGE SCALE GENOMIC DNA]</scope>
    <source>
        <strain evidence="8 9">RW9S1A</strain>
    </source>
</reference>
<dbReference type="SUPFAM" id="SSF53383">
    <property type="entry name" value="PLP-dependent transferases"/>
    <property type="match status" value="1"/>
</dbReference>
<evidence type="ECO:0000256" key="2">
    <source>
        <dbReference type="ARBA" id="ARBA00022898"/>
    </source>
</evidence>
<dbReference type="InterPro" id="IPR015424">
    <property type="entry name" value="PyrdxlP-dep_Trfase"/>
</dbReference>
<keyword evidence="6" id="KW-0175">Coiled coil</keyword>
<dbReference type="Gene3D" id="1.10.10.10">
    <property type="entry name" value="Winged helix-like DNA-binding domain superfamily/Winged helix DNA-binding domain"/>
    <property type="match status" value="1"/>
</dbReference>
<evidence type="ECO:0000256" key="5">
    <source>
        <dbReference type="ARBA" id="ARBA00023163"/>
    </source>
</evidence>
<evidence type="ECO:0000313" key="9">
    <source>
        <dbReference type="Proteomes" id="UP000633418"/>
    </source>
</evidence>
<sequence>MDTERTPRFTYQKVHRYLSDWLDARASAQAHRLPSLRQVARHLRVSLSSSKQAFALLEAQGRIQARPKIGYFSVARDVAAAPANAALIDRVYLSARQPGMLALSSDAPSLLANLNVPLLTLERALSRQLPHSDTPPFSPCGDPELRQALAARYSRDLDHHWQADQVFIGSELRSVLLLALRTLLPMGARVLVESPCSWLVLRLLQTAGLETVEMPLGREGCFDLEAMAHLLATAPVQAALLSSTVNVPQGGLMPAQDKQQVCTLLAEHGVWLLENDTYGDLCGDPALPRYRDFADPQRLLVFASLDKCLGAEAPFGYLLCRGGAAVLEQAFLVHGFRLPACRQQAIARLLAAGRLERHLAELARQLAASRARMAALLHRHAGDCLRLTSPVAGAAFWLQATRGVDMQGVCERLLTQGIVIAPGTMFSQTGHWRDHLRLSFTVDWGQDIEGAVVSLAQAIREAPQQP</sequence>
<dbReference type="CDD" id="cd00609">
    <property type="entry name" value="AAT_like"/>
    <property type="match status" value="1"/>
</dbReference>
<organism evidence="8 9">
    <name type="scientific">Pseudomonas xantholysinigenes</name>
    <dbReference type="NCBI Taxonomy" id="2745490"/>
    <lineage>
        <taxon>Bacteria</taxon>
        <taxon>Pseudomonadati</taxon>
        <taxon>Pseudomonadota</taxon>
        <taxon>Gammaproteobacteria</taxon>
        <taxon>Pseudomonadales</taxon>
        <taxon>Pseudomonadaceae</taxon>
        <taxon>Pseudomonas</taxon>
    </lineage>
</organism>
<dbReference type="GO" id="GO:0003677">
    <property type="term" value="F:DNA binding"/>
    <property type="evidence" value="ECO:0007669"/>
    <property type="project" value="UniProtKB-KW"/>
</dbReference>
<dbReference type="InterPro" id="IPR000524">
    <property type="entry name" value="Tscrpt_reg_HTH_GntR"/>
</dbReference>
<keyword evidence="3" id="KW-0805">Transcription regulation</keyword>
<keyword evidence="9" id="KW-1185">Reference proteome</keyword>
<dbReference type="Gene3D" id="3.90.1150.10">
    <property type="entry name" value="Aspartate Aminotransferase, domain 1"/>
    <property type="match status" value="1"/>
</dbReference>
<reference evidence="8 9" key="2">
    <citation type="journal article" date="2021" name="Microorganisms">
        <title>The Ever-Expanding Pseudomonas Genus: Description of 43 New Species and Partition of the Pseudomonas putida Group.</title>
        <authorList>
            <person name="Girard L."/>
            <person name="Lood C."/>
            <person name="Hofte M."/>
            <person name="Vandamme P."/>
            <person name="Rokni-Zadeh H."/>
            <person name="van Noort V."/>
            <person name="Lavigne R."/>
            <person name="De Mot R."/>
        </authorList>
    </citation>
    <scope>NUCLEOTIDE SEQUENCE [LARGE SCALE GENOMIC DNA]</scope>
    <source>
        <strain evidence="8 9">RW9S1A</strain>
    </source>
</reference>
<dbReference type="InterPro" id="IPR004839">
    <property type="entry name" value="Aminotransferase_I/II_large"/>
</dbReference>
<evidence type="ECO:0000313" key="8">
    <source>
        <dbReference type="EMBL" id="QXI36339.1"/>
    </source>
</evidence>
<name>A0A9E6TVE1_9PSED</name>
<dbReference type="InterPro" id="IPR015422">
    <property type="entry name" value="PyrdxlP-dep_Trfase_small"/>
</dbReference>
<dbReference type="PANTHER" id="PTHR46577:SF2">
    <property type="entry name" value="TRANSCRIPTIONAL REGULATORY PROTEIN"/>
    <property type="match status" value="1"/>
</dbReference>
<dbReference type="Proteomes" id="UP000633418">
    <property type="component" value="Chromosome"/>
</dbReference>
<protein>
    <submittedName>
        <fullName evidence="8">PLP-dependent aminotransferase family protein</fullName>
    </submittedName>
</protein>